<reference evidence="2 3" key="1">
    <citation type="journal article" date="2020" name="Nature">
        <title>Six reference-quality genomes reveal evolution of bat adaptations.</title>
        <authorList>
            <person name="Jebb D."/>
            <person name="Huang Z."/>
            <person name="Pippel M."/>
            <person name="Hughes G.M."/>
            <person name="Lavrichenko K."/>
            <person name="Devanna P."/>
            <person name="Winkler S."/>
            <person name="Jermiin L.S."/>
            <person name="Skirmuntt E.C."/>
            <person name="Katzourakis A."/>
            <person name="Burkitt-Gray L."/>
            <person name="Ray D.A."/>
            <person name="Sullivan K.A.M."/>
            <person name="Roscito J.G."/>
            <person name="Kirilenko B.M."/>
            <person name="Davalos L.M."/>
            <person name="Corthals A.P."/>
            <person name="Power M.L."/>
            <person name="Jones G."/>
            <person name="Ransome R.D."/>
            <person name="Dechmann D.K.N."/>
            <person name="Locatelli A.G."/>
            <person name="Puechmaille S.J."/>
            <person name="Fedrigo O."/>
            <person name="Jarvis E.D."/>
            <person name="Hiller M."/>
            <person name="Vernes S.C."/>
            <person name="Myers E.W."/>
            <person name="Teeling E.C."/>
        </authorList>
    </citation>
    <scope>NUCLEOTIDE SEQUENCE [LARGE SCALE GENOMIC DNA]</scope>
    <source>
        <strain evidence="2">MRouAeg1</strain>
        <tissue evidence="2">Muscle</tissue>
    </source>
</reference>
<proteinExistence type="predicted"/>
<sequence>MSAAPQGWDVELRPPEPSEVWVARGWGASRLSSGRLGFQTTALLAPFARAEPNGWAERTDTQPLHLPLSLPVLFFPFLFAFLLSHVSDLPGKRLVFPRHLAGWNLAFRESWASSSEPRFFSADSVFRC</sequence>
<keyword evidence="1" id="KW-0812">Transmembrane</keyword>
<accession>A0A7J8HQR0</accession>
<evidence type="ECO:0000256" key="1">
    <source>
        <dbReference type="SAM" id="Phobius"/>
    </source>
</evidence>
<organism evidence="2 3">
    <name type="scientific">Rousettus aegyptiacus</name>
    <name type="common">Egyptian fruit bat</name>
    <name type="synonym">Pteropus aegyptiacus</name>
    <dbReference type="NCBI Taxonomy" id="9407"/>
    <lineage>
        <taxon>Eukaryota</taxon>
        <taxon>Metazoa</taxon>
        <taxon>Chordata</taxon>
        <taxon>Craniata</taxon>
        <taxon>Vertebrata</taxon>
        <taxon>Euteleostomi</taxon>
        <taxon>Mammalia</taxon>
        <taxon>Eutheria</taxon>
        <taxon>Laurasiatheria</taxon>
        <taxon>Chiroptera</taxon>
        <taxon>Yinpterochiroptera</taxon>
        <taxon>Pteropodoidea</taxon>
        <taxon>Pteropodidae</taxon>
        <taxon>Rousettinae</taxon>
        <taxon>Rousettus</taxon>
    </lineage>
</organism>
<evidence type="ECO:0000313" key="2">
    <source>
        <dbReference type="EMBL" id="KAF6474696.1"/>
    </source>
</evidence>
<dbReference type="AlphaFoldDB" id="A0A7J8HQR0"/>
<protein>
    <submittedName>
        <fullName evidence="2">Uncharacterized protein</fullName>
    </submittedName>
</protein>
<gene>
    <name evidence="2" type="ORF">HJG63_010870</name>
</gene>
<keyword evidence="1" id="KW-1133">Transmembrane helix</keyword>
<dbReference type="Proteomes" id="UP000593571">
    <property type="component" value="Unassembled WGS sequence"/>
</dbReference>
<keyword evidence="3" id="KW-1185">Reference proteome</keyword>
<keyword evidence="1" id="KW-0472">Membrane</keyword>
<dbReference type="EMBL" id="JACASE010000004">
    <property type="protein sequence ID" value="KAF6474696.1"/>
    <property type="molecule type" value="Genomic_DNA"/>
</dbReference>
<feature type="transmembrane region" description="Helical" evidence="1">
    <location>
        <begin position="64"/>
        <end position="83"/>
    </location>
</feature>
<name>A0A7J8HQR0_ROUAE</name>
<evidence type="ECO:0000313" key="3">
    <source>
        <dbReference type="Proteomes" id="UP000593571"/>
    </source>
</evidence>
<comment type="caution">
    <text evidence="2">The sequence shown here is derived from an EMBL/GenBank/DDBJ whole genome shotgun (WGS) entry which is preliminary data.</text>
</comment>